<dbReference type="InParanoid" id="A0A448YIL5"/>
<organism evidence="2 3">
    <name type="scientific">Brettanomyces naardenensis</name>
    <name type="common">Yeast</name>
    <dbReference type="NCBI Taxonomy" id="13370"/>
    <lineage>
        <taxon>Eukaryota</taxon>
        <taxon>Fungi</taxon>
        <taxon>Dikarya</taxon>
        <taxon>Ascomycota</taxon>
        <taxon>Saccharomycotina</taxon>
        <taxon>Pichiomycetes</taxon>
        <taxon>Pichiales</taxon>
        <taxon>Pichiaceae</taxon>
        <taxon>Brettanomyces</taxon>
    </lineage>
</organism>
<keyword evidence="3" id="KW-1185">Reference proteome</keyword>
<evidence type="ECO:0000256" key="1">
    <source>
        <dbReference type="SAM" id="Phobius"/>
    </source>
</evidence>
<keyword evidence="1" id="KW-0812">Transmembrane</keyword>
<evidence type="ECO:0000313" key="3">
    <source>
        <dbReference type="Proteomes" id="UP000290900"/>
    </source>
</evidence>
<gene>
    <name evidence="2" type="ORF">BRENAR_LOCUS1495</name>
</gene>
<dbReference type="Proteomes" id="UP000290900">
    <property type="component" value="Unassembled WGS sequence"/>
</dbReference>
<dbReference type="GO" id="GO:0007008">
    <property type="term" value="P:outer mitochondrial membrane organization"/>
    <property type="evidence" value="ECO:0007669"/>
    <property type="project" value="InterPro"/>
</dbReference>
<keyword evidence="1" id="KW-0472">Membrane</keyword>
<dbReference type="EMBL" id="CAACVR010000007">
    <property type="protein sequence ID" value="VEU20760.1"/>
    <property type="molecule type" value="Genomic_DNA"/>
</dbReference>
<accession>A0A448YIL5</accession>
<dbReference type="InterPro" id="IPR035195">
    <property type="entry name" value="Emr1"/>
</dbReference>
<dbReference type="GO" id="GO:0005739">
    <property type="term" value="C:mitochondrion"/>
    <property type="evidence" value="ECO:0007669"/>
    <property type="project" value="GOC"/>
</dbReference>
<dbReference type="Pfam" id="PF17237">
    <property type="entry name" value="Emr1"/>
    <property type="match status" value="1"/>
</dbReference>
<proteinExistence type="predicted"/>
<protein>
    <submittedName>
        <fullName evidence="2">DEKNAAC101673</fullName>
    </submittedName>
</protein>
<dbReference type="OrthoDB" id="2122015at2759"/>
<evidence type="ECO:0000313" key="2">
    <source>
        <dbReference type="EMBL" id="VEU20760.1"/>
    </source>
</evidence>
<sequence length="59" mass="6896">MMFQSLRTIFSSFRSEEEERGYSRRAFYNFIAFLASCVVFSFVAQKKETMLLTASIKGH</sequence>
<name>A0A448YIL5_BRENA</name>
<feature type="transmembrane region" description="Helical" evidence="1">
    <location>
        <begin position="26"/>
        <end position="44"/>
    </location>
</feature>
<dbReference type="FunCoup" id="A0A448YIL5">
    <property type="interactions" value="4"/>
</dbReference>
<dbReference type="AlphaFoldDB" id="A0A448YIL5"/>
<keyword evidence="1" id="KW-1133">Transmembrane helix</keyword>
<reference evidence="2 3" key="1">
    <citation type="submission" date="2018-12" db="EMBL/GenBank/DDBJ databases">
        <authorList>
            <person name="Tiukova I."/>
            <person name="Dainat J."/>
        </authorList>
    </citation>
    <scope>NUCLEOTIDE SEQUENCE [LARGE SCALE GENOMIC DNA]</scope>
</reference>